<proteinExistence type="predicted"/>
<reference evidence="2" key="1">
    <citation type="submission" date="2018-11" db="EMBL/GenBank/DDBJ databases">
        <title>Proposal to divide the Flavobacteriaceae and reorganize its genera based on Amino Acid Identity values calculated from whole genome sequences.</title>
        <authorList>
            <person name="Nicholson A.C."/>
            <person name="Gulvik C.A."/>
            <person name="Whitney A.M."/>
            <person name="Humrighouse B.W."/>
            <person name="Bell M."/>
            <person name="Holmes B."/>
            <person name="Steigerwalt A.G."/>
            <person name="Villarma A."/>
            <person name="Sheth M."/>
            <person name="Batra D."/>
            <person name="Pryor J."/>
            <person name="Bernardet J.-F."/>
            <person name="Hugo C."/>
            <person name="Kampfer P."/>
            <person name="Newman J."/>
            <person name="McQuiston J.R."/>
        </authorList>
    </citation>
    <scope>NUCLEOTIDE SEQUENCE [LARGE SCALE GENOMIC DNA]</scope>
    <source>
        <strain evidence="2">G0229</strain>
    </source>
</reference>
<name>A0A3G6TF50_9FLAO</name>
<evidence type="ECO:0000313" key="1">
    <source>
        <dbReference type="EMBL" id="AZB26493.1"/>
    </source>
</evidence>
<dbReference type="Proteomes" id="UP000271193">
    <property type="component" value="Chromosome"/>
</dbReference>
<accession>A0A3G6TF50</accession>
<gene>
    <name evidence="1" type="ORF">EG339_18820</name>
</gene>
<dbReference type="AlphaFoldDB" id="A0A3G6TF50"/>
<evidence type="ECO:0000313" key="2">
    <source>
        <dbReference type="Proteomes" id="UP000271193"/>
    </source>
</evidence>
<organism evidence="1 2">
    <name type="scientific">Chryseobacterium bernardetii</name>
    <dbReference type="NCBI Taxonomy" id="1241978"/>
    <lineage>
        <taxon>Bacteria</taxon>
        <taxon>Pseudomonadati</taxon>
        <taxon>Bacteroidota</taxon>
        <taxon>Flavobacteriia</taxon>
        <taxon>Flavobacteriales</taxon>
        <taxon>Weeksellaceae</taxon>
        <taxon>Chryseobacterium group</taxon>
        <taxon>Chryseobacterium</taxon>
    </lineage>
</organism>
<keyword evidence="2" id="KW-1185">Reference proteome</keyword>
<dbReference type="KEGG" id="cben:EG339_18820"/>
<protein>
    <submittedName>
        <fullName evidence="1">Uncharacterized protein</fullName>
    </submittedName>
</protein>
<sequence>MEKILNPIYIVIARILNQYSFRRNEENYIIKERHPFIGCFFIDLRIKYSRFKRIKNKIYLLVEK</sequence>
<dbReference type="EMBL" id="CP033932">
    <property type="protein sequence ID" value="AZB26493.1"/>
    <property type="molecule type" value="Genomic_DNA"/>
</dbReference>